<evidence type="ECO:0000313" key="4">
    <source>
        <dbReference type="EMBL" id="QQB82270.1"/>
    </source>
</evidence>
<dbReference type="PANTHER" id="PTHR42695">
    <property type="entry name" value="GLUTAMINE AMIDOTRANSFERASE YLR126C-RELATED"/>
    <property type="match status" value="1"/>
</dbReference>
<proteinExistence type="predicted"/>
<protein>
    <submittedName>
        <fullName evidence="2">Glutamine amidotransferase</fullName>
    </submittedName>
</protein>
<dbReference type="Proteomes" id="UP000594774">
    <property type="component" value="Chromosome"/>
</dbReference>
<dbReference type="CDD" id="cd01741">
    <property type="entry name" value="GATase1_1"/>
    <property type="match status" value="1"/>
</dbReference>
<dbReference type="Proteomes" id="UP000595198">
    <property type="component" value="Chromosome"/>
</dbReference>
<accession>A0AAW9SGS8</accession>
<dbReference type="GO" id="GO:0005829">
    <property type="term" value="C:cytosol"/>
    <property type="evidence" value="ECO:0007669"/>
    <property type="project" value="TreeGrafter"/>
</dbReference>
<reference evidence="5 6" key="1">
    <citation type="submission" date="2020-12" db="EMBL/GenBank/DDBJ databases">
        <title>FDA dAtabase for Regulatory Grade micrObial Sequences (FDA-ARGOS): Supporting development and validation of Infectious Disease Dx tests.</title>
        <authorList>
            <person name="Sproer C."/>
            <person name="Gronow S."/>
            <person name="Severitt S."/>
            <person name="Schroder I."/>
            <person name="Tallon L."/>
            <person name="Sadzewicz L."/>
            <person name="Zhao X."/>
            <person name="Boylan J."/>
            <person name="Ott S."/>
            <person name="Bowen H."/>
            <person name="Vavikolanu K."/>
            <person name="Mehta A."/>
            <person name="Aluvathingal J."/>
            <person name="Nadendla S."/>
            <person name="Lowell S."/>
            <person name="Myers T."/>
            <person name="Yan Y."/>
            <person name="Sichtig H."/>
        </authorList>
    </citation>
    <scope>NUCLEOTIDE SEQUENCE [LARGE SCALE GENOMIC DNA]</scope>
    <source>
        <strain evidence="3 5">FDAARGOS_938</strain>
        <strain evidence="4 6">FDAARGOS_991</strain>
    </source>
</reference>
<dbReference type="InterPro" id="IPR029062">
    <property type="entry name" value="Class_I_gatase-like"/>
</dbReference>
<dbReference type="SUPFAM" id="SSF52317">
    <property type="entry name" value="Class I glutamine amidotransferase-like"/>
    <property type="match status" value="1"/>
</dbReference>
<dbReference type="RefSeq" id="WP_070852227.1">
    <property type="nucleotide sequence ID" value="NZ_CP065628.1"/>
</dbReference>
<dbReference type="Gene3D" id="3.40.50.880">
    <property type="match status" value="1"/>
</dbReference>
<evidence type="ECO:0000313" key="7">
    <source>
        <dbReference type="Proteomes" id="UP001223646"/>
    </source>
</evidence>
<dbReference type="Pfam" id="PF00117">
    <property type="entry name" value="GATase"/>
    <property type="match status" value="1"/>
</dbReference>
<evidence type="ECO:0000313" key="2">
    <source>
        <dbReference type="EMBL" id="MEO3716402.1"/>
    </source>
</evidence>
<organism evidence="2 7">
    <name type="scientific">Corynebacterium amycolatum</name>
    <dbReference type="NCBI Taxonomy" id="43765"/>
    <lineage>
        <taxon>Bacteria</taxon>
        <taxon>Bacillati</taxon>
        <taxon>Actinomycetota</taxon>
        <taxon>Actinomycetes</taxon>
        <taxon>Mycobacteriales</taxon>
        <taxon>Corynebacteriaceae</taxon>
        <taxon>Corynebacterium</taxon>
    </lineage>
</organism>
<dbReference type="EMBL" id="CP066023">
    <property type="protein sequence ID" value="QQB82270.1"/>
    <property type="molecule type" value="Genomic_DNA"/>
</dbReference>
<evidence type="ECO:0000313" key="5">
    <source>
        <dbReference type="Proteomes" id="UP000594774"/>
    </source>
</evidence>
<evidence type="ECO:0000313" key="6">
    <source>
        <dbReference type="Proteomes" id="UP000595198"/>
    </source>
</evidence>
<evidence type="ECO:0000259" key="1">
    <source>
        <dbReference type="Pfam" id="PF00117"/>
    </source>
</evidence>
<dbReference type="AlphaFoldDB" id="A0AAW9SGS8"/>
<dbReference type="PANTHER" id="PTHR42695:SF5">
    <property type="entry name" value="GLUTAMINE AMIDOTRANSFERASE YLR126C-RELATED"/>
    <property type="match status" value="1"/>
</dbReference>
<name>A0AAW9SGS8_CORAY</name>
<dbReference type="InterPro" id="IPR044992">
    <property type="entry name" value="ChyE-like"/>
</dbReference>
<keyword evidence="6" id="KW-1185">Reference proteome</keyword>
<sequence>MSVGKFLLVALRPADGAGQAEYQDFLDSTGLEPSQLDLFTIDAVGAKLPDLTSYDGVFVGGSPFNVTDLEHSGLQKYSHDVLYDVLRSPVPALLICYGASYTAFTSGGLVNLRHGEVAGSTRVELTEAATQDPIASVLPPAFYALTGHKESVAELPNHATLLATGPTCPVQMYSIGSNNWVTQFHPEMNANGLLRRMSFYTDVGYFDPEEVDAIRLKVSDVNLQAVASIIPRFMHVCTHAANPSMLMVQ</sequence>
<reference evidence="2" key="2">
    <citation type="submission" date="2023-05" db="EMBL/GenBank/DDBJ databases">
        <authorList>
            <person name="Du J."/>
        </authorList>
    </citation>
    <scope>NUCLEOTIDE SEQUENCE</scope>
    <source>
        <strain evidence="2">UMB1064</strain>
    </source>
</reference>
<dbReference type="EMBL" id="JASOOY020000008">
    <property type="protein sequence ID" value="MEO3716402.1"/>
    <property type="molecule type" value="Genomic_DNA"/>
</dbReference>
<dbReference type="InterPro" id="IPR017926">
    <property type="entry name" value="GATASE"/>
</dbReference>
<evidence type="ECO:0000313" key="3">
    <source>
        <dbReference type="EMBL" id="QPR30433.1"/>
    </source>
</evidence>
<feature type="domain" description="Glutamine amidotransferase" evidence="1">
    <location>
        <begin position="50"/>
        <end position="189"/>
    </location>
</feature>
<reference evidence="2" key="3">
    <citation type="submission" date="2024-05" db="EMBL/GenBank/DDBJ databases">
        <authorList>
            <person name="Wolfe A."/>
        </authorList>
    </citation>
    <scope>NUCLEOTIDE SEQUENCE</scope>
    <source>
        <strain evidence="2">UMB1064</strain>
    </source>
</reference>
<dbReference type="PROSITE" id="PS51273">
    <property type="entry name" value="GATASE_TYPE_1"/>
    <property type="match status" value="1"/>
</dbReference>
<dbReference type="Proteomes" id="UP001223646">
    <property type="component" value="Unassembled WGS sequence"/>
</dbReference>
<dbReference type="EMBL" id="CP065628">
    <property type="protein sequence ID" value="QPR30433.1"/>
    <property type="molecule type" value="Genomic_DNA"/>
</dbReference>
<gene>
    <name evidence="3" type="ORF">I6G95_09500</name>
    <name evidence="4" type="ORF">I6H48_10065</name>
    <name evidence="2" type="ORF">QP460_002190</name>
</gene>
<keyword evidence="2" id="KW-0315">Glutamine amidotransferase</keyword>